<dbReference type="Gene3D" id="3.30.70.100">
    <property type="match status" value="1"/>
</dbReference>
<dbReference type="STRING" id="1550231.SAMN05660662_0164"/>
<keyword evidence="1" id="KW-0479">Metal-binding</keyword>
<dbReference type="CDD" id="cd04207">
    <property type="entry name" value="CuRO_3_LCC_like"/>
    <property type="match status" value="1"/>
</dbReference>
<dbReference type="InterPro" id="IPR011706">
    <property type="entry name" value="Cu-oxidase_C"/>
</dbReference>
<dbReference type="CDD" id="cd00371">
    <property type="entry name" value="HMA"/>
    <property type="match status" value="1"/>
</dbReference>
<dbReference type="Pfam" id="PF19335">
    <property type="entry name" value="HMBD"/>
    <property type="match status" value="1"/>
</dbReference>
<protein>
    <submittedName>
        <fullName evidence="6">Heavy-metal-associated domain-containing protein</fullName>
    </submittedName>
</protein>
<dbReference type="PROSITE" id="PS50846">
    <property type="entry name" value="HMA_2"/>
    <property type="match status" value="1"/>
</dbReference>
<dbReference type="Pfam" id="PF00403">
    <property type="entry name" value="HMA"/>
    <property type="match status" value="1"/>
</dbReference>
<evidence type="ECO:0000313" key="7">
    <source>
        <dbReference type="Proteomes" id="UP000199406"/>
    </source>
</evidence>
<dbReference type="InterPro" id="IPR045800">
    <property type="entry name" value="HMBD"/>
</dbReference>
<dbReference type="InterPro" id="IPR008972">
    <property type="entry name" value="Cupredoxin"/>
</dbReference>
<dbReference type="PROSITE" id="PS00080">
    <property type="entry name" value="MULTICOPPER_OXIDASE2"/>
    <property type="match status" value="1"/>
</dbReference>
<keyword evidence="2" id="KW-0560">Oxidoreductase</keyword>
<dbReference type="Pfam" id="PF07732">
    <property type="entry name" value="Cu-oxidase_3"/>
    <property type="match status" value="1"/>
</dbReference>
<dbReference type="InterPro" id="IPR006121">
    <property type="entry name" value="HMA_dom"/>
</dbReference>
<dbReference type="GO" id="GO:0005507">
    <property type="term" value="F:copper ion binding"/>
    <property type="evidence" value="ECO:0007669"/>
    <property type="project" value="InterPro"/>
</dbReference>
<dbReference type="PANTHER" id="PTHR11709:SF394">
    <property type="entry name" value="FI03373P-RELATED"/>
    <property type="match status" value="1"/>
</dbReference>
<proteinExistence type="predicted"/>
<dbReference type="InterPro" id="IPR036163">
    <property type="entry name" value="HMA_dom_sf"/>
</dbReference>
<dbReference type="CDD" id="cd13861">
    <property type="entry name" value="CuRO_1_CumA_like"/>
    <property type="match status" value="1"/>
</dbReference>
<keyword evidence="3" id="KW-0186">Copper</keyword>
<evidence type="ECO:0000256" key="3">
    <source>
        <dbReference type="ARBA" id="ARBA00023008"/>
    </source>
</evidence>
<keyword evidence="7" id="KW-1185">Reference proteome</keyword>
<reference evidence="7" key="1">
    <citation type="submission" date="2016-10" db="EMBL/GenBank/DDBJ databases">
        <authorList>
            <person name="Varghese N."/>
            <person name="Submissions S."/>
        </authorList>
    </citation>
    <scope>NUCLEOTIDE SEQUENCE [LARGE SCALE GENOMIC DNA]</scope>
    <source>
        <strain evidence="7">DSM 44268</strain>
    </source>
</reference>
<evidence type="ECO:0000313" key="6">
    <source>
        <dbReference type="EMBL" id="SDG05263.1"/>
    </source>
</evidence>
<dbReference type="AlphaFoldDB" id="A0A1G7R3C3"/>
<dbReference type="PANTHER" id="PTHR11709">
    <property type="entry name" value="MULTI-COPPER OXIDASE"/>
    <property type="match status" value="1"/>
</dbReference>
<sequence length="631" mass="68957">MISIHVPAMTGRRCVRAISARVHDVPGVQTLEVDLATKTIHVTGPADPTAVAAAIEAAGYAVQESTGTTSPAATTPAGGTMDNFSTAVVGLPGVTRPPVVELTDGESFHLQQGPVAKQLRGTTVRMLGYNGSVPGPTIKVRQGSEVVIHVTNETDIDTTVHWHGLRVENKYDGVPHETQEPIPVAGSFTYRLQFPDPGLYWYHPHIREDYAQEMGLYGNILVEPLDPDYWPPAHRDVVLPLDDILIEDGAIAPFSRTETTFSAMGRFGNVLLVAGEPDLALTASAGEVVRLWLTNTANTRVFNVTLPGARMKLIGGDSGRVEREEFVSEVLIAPSERAIVDVLLDRPGELTLEHRTPDHIYQLASISVTNERAAPPLRDSFELLRHAPEFEDERQQLDGWLAAAPDKILAAVAEMEDPFEDQAAGPVAYACPMHPDVVRDQPGHCPKCGMKLMSAHPGELVGGHDMGHAMFSAEHVPSHAQADGHGDGHGDGGGDGIEWEDDMVEMNRRSTTTNMRWRLVDRTAGSGDRPPVDWRFTVGERVKIRLVNEMESDHPMHHPIHLHGAGRFLVLGRDGVPERNLVWKDTVLMRTGQTVDILFDVSNPGLWMAHCHIAEHMHSGMMFSFTVKPLS</sequence>
<dbReference type="GO" id="GO:0016491">
    <property type="term" value="F:oxidoreductase activity"/>
    <property type="evidence" value="ECO:0007669"/>
    <property type="project" value="UniProtKB-KW"/>
</dbReference>
<dbReference type="SUPFAM" id="SSF55008">
    <property type="entry name" value="HMA, heavy metal-associated domain"/>
    <property type="match status" value="1"/>
</dbReference>
<name>A0A1G7R3C3_9ACTN</name>
<dbReference type="OrthoDB" id="345021at2"/>
<feature type="region of interest" description="Disordered" evidence="4">
    <location>
        <begin position="478"/>
        <end position="498"/>
    </location>
</feature>
<accession>A0A1G7R3C3</accession>
<dbReference type="Pfam" id="PF07731">
    <property type="entry name" value="Cu-oxidase_2"/>
    <property type="match status" value="1"/>
</dbReference>
<dbReference type="Gene3D" id="2.60.40.420">
    <property type="entry name" value="Cupredoxins - blue copper proteins"/>
    <property type="match status" value="3"/>
</dbReference>
<evidence type="ECO:0000256" key="4">
    <source>
        <dbReference type="SAM" id="MobiDB-lite"/>
    </source>
</evidence>
<evidence type="ECO:0000259" key="5">
    <source>
        <dbReference type="PROSITE" id="PS50846"/>
    </source>
</evidence>
<dbReference type="InterPro" id="IPR002355">
    <property type="entry name" value="Cu_oxidase_Cu_BS"/>
</dbReference>
<gene>
    <name evidence="6" type="ORF">SAMN05660662_0164</name>
</gene>
<feature type="compositionally biased region" description="Basic and acidic residues" evidence="4">
    <location>
        <begin position="482"/>
        <end position="492"/>
    </location>
</feature>
<dbReference type="EMBL" id="FNBT01000010">
    <property type="protein sequence ID" value="SDG05263.1"/>
    <property type="molecule type" value="Genomic_DNA"/>
</dbReference>
<dbReference type="InterPro" id="IPR011707">
    <property type="entry name" value="Cu-oxidase-like_N"/>
</dbReference>
<evidence type="ECO:0000256" key="1">
    <source>
        <dbReference type="ARBA" id="ARBA00022723"/>
    </source>
</evidence>
<dbReference type="Proteomes" id="UP000199406">
    <property type="component" value="Unassembled WGS sequence"/>
</dbReference>
<dbReference type="RefSeq" id="WP_091771115.1">
    <property type="nucleotide sequence ID" value="NZ_FNBT01000010.1"/>
</dbReference>
<organism evidence="6 7">
    <name type="scientific">Blastococcus aurantiacus</name>
    <dbReference type="NCBI Taxonomy" id="1550231"/>
    <lineage>
        <taxon>Bacteria</taxon>
        <taxon>Bacillati</taxon>
        <taxon>Actinomycetota</taxon>
        <taxon>Actinomycetes</taxon>
        <taxon>Geodermatophilales</taxon>
        <taxon>Geodermatophilaceae</taxon>
        <taxon>Blastococcus</taxon>
    </lineage>
</organism>
<evidence type="ECO:0000256" key="2">
    <source>
        <dbReference type="ARBA" id="ARBA00023002"/>
    </source>
</evidence>
<feature type="domain" description="HMA" evidence="5">
    <location>
        <begin position="1"/>
        <end position="63"/>
    </location>
</feature>
<dbReference type="InterPro" id="IPR045087">
    <property type="entry name" value="Cu-oxidase_fam"/>
</dbReference>
<dbReference type="SUPFAM" id="SSF49503">
    <property type="entry name" value="Cupredoxins"/>
    <property type="match status" value="3"/>
</dbReference>